<protein>
    <submittedName>
        <fullName evidence="2">Uncharacterized protein</fullName>
    </submittedName>
</protein>
<evidence type="ECO:0000256" key="1">
    <source>
        <dbReference type="SAM" id="Coils"/>
    </source>
</evidence>
<keyword evidence="1" id="KW-0175">Coiled coil</keyword>
<feature type="coiled-coil region" evidence="1">
    <location>
        <begin position="33"/>
        <end position="74"/>
    </location>
</feature>
<dbReference type="EMBL" id="QKWP01001546">
    <property type="protein sequence ID" value="RIB08141.1"/>
    <property type="molecule type" value="Genomic_DNA"/>
</dbReference>
<evidence type="ECO:0000313" key="2">
    <source>
        <dbReference type="EMBL" id="RIB08141.1"/>
    </source>
</evidence>
<name>A0A397UET3_9GLOM</name>
<reference evidence="2 3" key="1">
    <citation type="submission" date="2018-06" db="EMBL/GenBank/DDBJ databases">
        <title>Comparative genomics reveals the genomic features of Rhizophagus irregularis, R. cerebriforme, R. diaphanum and Gigaspora rosea, and their symbiotic lifestyle signature.</title>
        <authorList>
            <person name="Morin E."/>
            <person name="San Clemente H."/>
            <person name="Chen E.C.H."/>
            <person name="De La Providencia I."/>
            <person name="Hainaut M."/>
            <person name="Kuo A."/>
            <person name="Kohler A."/>
            <person name="Murat C."/>
            <person name="Tang N."/>
            <person name="Roy S."/>
            <person name="Loubradou J."/>
            <person name="Henrissat B."/>
            <person name="Grigoriev I.V."/>
            <person name="Corradi N."/>
            <person name="Roux C."/>
            <person name="Martin F.M."/>
        </authorList>
    </citation>
    <scope>NUCLEOTIDE SEQUENCE [LARGE SCALE GENOMIC DNA]</scope>
    <source>
        <strain evidence="2 3">DAOM 194757</strain>
    </source>
</reference>
<accession>A0A397UET3</accession>
<organism evidence="2 3">
    <name type="scientific">Gigaspora rosea</name>
    <dbReference type="NCBI Taxonomy" id="44941"/>
    <lineage>
        <taxon>Eukaryota</taxon>
        <taxon>Fungi</taxon>
        <taxon>Fungi incertae sedis</taxon>
        <taxon>Mucoromycota</taxon>
        <taxon>Glomeromycotina</taxon>
        <taxon>Glomeromycetes</taxon>
        <taxon>Diversisporales</taxon>
        <taxon>Gigasporaceae</taxon>
        <taxon>Gigaspora</taxon>
    </lineage>
</organism>
<dbReference type="Proteomes" id="UP000266673">
    <property type="component" value="Unassembled WGS sequence"/>
</dbReference>
<comment type="caution">
    <text evidence="2">The sequence shown here is derived from an EMBL/GenBank/DDBJ whole genome shotgun (WGS) entry which is preliminary data.</text>
</comment>
<dbReference type="AlphaFoldDB" id="A0A397UET3"/>
<sequence>MSAENAQSVEKIASEVQQEVQQEDGLEFAHQPFINYEERIRSLESSIQTSNNQINCLETSVQTSNNENKNLKEIVVYIWWTQNVHRINIQLLSEQVEVEIKKNFFNNHLELVQKQFLEFIESVKYKN</sequence>
<proteinExistence type="predicted"/>
<evidence type="ECO:0000313" key="3">
    <source>
        <dbReference type="Proteomes" id="UP000266673"/>
    </source>
</evidence>
<keyword evidence="3" id="KW-1185">Reference proteome</keyword>
<gene>
    <name evidence="2" type="ORF">C2G38_2212381</name>
</gene>
<dbReference type="OrthoDB" id="2445008at2759"/>